<proteinExistence type="predicted"/>
<comment type="caution">
    <text evidence="2">The sequence shown here is derived from an EMBL/GenBank/DDBJ whole genome shotgun (WGS) entry which is preliminary data.</text>
</comment>
<dbReference type="NCBIfam" id="TIGR02874">
    <property type="entry name" value="spore_ytfJ"/>
    <property type="match status" value="1"/>
</dbReference>
<organism evidence="2 3">
    <name type="scientific">Cerasibacillus quisquiliarum</name>
    <dbReference type="NCBI Taxonomy" id="227865"/>
    <lineage>
        <taxon>Bacteria</taxon>
        <taxon>Bacillati</taxon>
        <taxon>Bacillota</taxon>
        <taxon>Bacilli</taxon>
        <taxon>Bacillales</taxon>
        <taxon>Bacillaceae</taxon>
        <taxon>Cerasibacillus</taxon>
    </lineage>
</organism>
<dbReference type="RefSeq" id="WP_146938621.1">
    <property type="nucleotide sequence ID" value="NZ_BJXW01000036.1"/>
</dbReference>
<evidence type="ECO:0000256" key="1">
    <source>
        <dbReference type="SAM" id="MobiDB-lite"/>
    </source>
</evidence>
<evidence type="ECO:0000313" key="2">
    <source>
        <dbReference type="EMBL" id="GEN32264.1"/>
    </source>
</evidence>
<dbReference type="PANTHER" id="PTHR39162">
    <property type="entry name" value="GLL3345 PROTEIN"/>
    <property type="match status" value="1"/>
</dbReference>
<dbReference type="InterPro" id="IPR014229">
    <property type="entry name" value="Spore_YtfJ"/>
</dbReference>
<dbReference type="Proteomes" id="UP000321491">
    <property type="component" value="Unassembled WGS sequence"/>
</dbReference>
<sequence>MEEHPIQSLMATTMENLKEMIDVNTIIGEPVEAADETLIIPISKLGFGFASGGSEFSQYEQSSEDAMLPFGGGAGGGVSVTPIAFLIVHKKGVKIIHLDENVHVYEKLLDLAPQALEKVEHILSDLLRNNRKSYKSRTKSEADEPGNHNFMI</sequence>
<protein>
    <submittedName>
        <fullName evidence="2">Putative spore protein YtfJ</fullName>
    </submittedName>
</protein>
<evidence type="ECO:0000313" key="3">
    <source>
        <dbReference type="Proteomes" id="UP000321491"/>
    </source>
</evidence>
<dbReference type="AlphaFoldDB" id="A0A511V031"/>
<dbReference type="EMBL" id="BJXW01000036">
    <property type="protein sequence ID" value="GEN32264.1"/>
    <property type="molecule type" value="Genomic_DNA"/>
</dbReference>
<feature type="region of interest" description="Disordered" evidence="1">
    <location>
        <begin position="133"/>
        <end position="152"/>
    </location>
</feature>
<gene>
    <name evidence="2" type="primary">ytfJ</name>
    <name evidence="2" type="ORF">CQU01_25020</name>
</gene>
<dbReference type="OrthoDB" id="9796262at2"/>
<reference evidence="2 3" key="1">
    <citation type="submission" date="2019-07" db="EMBL/GenBank/DDBJ databases">
        <title>Whole genome shotgun sequence of Cerasibacillus quisquiliarum NBRC 102429.</title>
        <authorList>
            <person name="Hosoyama A."/>
            <person name="Uohara A."/>
            <person name="Ohji S."/>
            <person name="Ichikawa N."/>
        </authorList>
    </citation>
    <scope>NUCLEOTIDE SEQUENCE [LARGE SCALE GENOMIC DNA]</scope>
    <source>
        <strain evidence="2 3">NBRC 102429</strain>
    </source>
</reference>
<dbReference type="Pfam" id="PF09579">
    <property type="entry name" value="Spore_YtfJ"/>
    <property type="match status" value="1"/>
</dbReference>
<keyword evidence="3" id="KW-1185">Reference proteome</keyword>
<dbReference type="PANTHER" id="PTHR39162:SF1">
    <property type="entry name" value="SPORULATION PROTEIN YTFJ"/>
    <property type="match status" value="1"/>
</dbReference>
<dbReference type="PIRSF" id="PIRSF021377">
    <property type="entry name" value="YtfJ"/>
    <property type="match status" value="1"/>
</dbReference>
<accession>A0A511V031</accession>
<name>A0A511V031_9BACI</name>